<dbReference type="CDD" id="cd00093">
    <property type="entry name" value="HTH_XRE"/>
    <property type="match status" value="1"/>
</dbReference>
<accession>A0A6I2M6E5</accession>
<evidence type="ECO:0000313" key="5">
    <source>
        <dbReference type="Proteomes" id="UP000441585"/>
    </source>
</evidence>
<feature type="domain" description="HTH cro/C1-type" evidence="3">
    <location>
        <begin position="8"/>
        <end position="41"/>
    </location>
</feature>
<dbReference type="InterPro" id="IPR025194">
    <property type="entry name" value="RodZ-like_C"/>
</dbReference>
<proteinExistence type="predicted"/>
<keyword evidence="2" id="KW-0472">Membrane</keyword>
<dbReference type="AlphaFoldDB" id="A0A6I2M6E5"/>
<dbReference type="GO" id="GO:0003677">
    <property type="term" value="F:DNA binding"/>
    <property type="evidence" value="ECO:0007669"/>
    <property type="project" value="InterPro"/>
</dbReference>
<dbReference type="PANTHER" id="PTHR34475:SF1">
    <property type="entry name" value="CYTOSKELETON PROTEIN RODZ"/>
    <property type="match status" value="1"/>
</dbReference>
<feature type="region of interest" description="Disordered" evidence="1">
    <location>
        <begin position="133"/>
        <end position="194"/>
    </location>
</feature>
<evidence type="ECO:0000256" key="2">
    <source>
        <dbReference type="SAM" id="Phobius"/>
    </source>
</evidence>
<dbReference type="PROSITE" id="PS50943">
    <property type="entry name" value="HTH_CROC1"/>
    <property type="match status" value="1"/>
</dbReference>
<dbReference type="RefSeq" id="WP_070877317.1">
    <property type="nucleotide sequence ID" value="NZ_CAJFZX010000003.1"/>
</dbReference>
<keyword evidence="5" id="KW-1185">Reference proteome</keyword>
<dbReference type="Proteomes" id="UP000441585">
    <property type="component" value="Unassembled WGS sequence"/>
</dbReference>
<dbReference type="InterPro" id="IPR010982">
    <property type="entry name" value="Lambda_DNA-bd_dom_sf"/>
</dbReference>
<dbReference type="Pfam" id="PF13413">
    <property type="entry name" value="HTH_25"/>
    <property type="match status" value="1"/>
</dbReference>
<dbReference type="PANTHER" id="PTHR34475">
    <property type="match status" value="1"/>
</dbReference>
<keyword evidence="2" id="KW-0812">Transmembrane</keyword>
<evidence type="ECO:0000256" key="1">
    <source>
        <dbReference type="SAM" id="MobiDB-lite"/>
    </source>
</evidence>
<dbReference type="SUPFAM" id="SSF47413">
    <property type="entry name" value="lambda repressor-like DNA-binding domains"/>
    <property type="match status" value="1"/>
</dbReference>
<evidence type="ECO:0000313" key="4">
    <source>
        <dbReference type="EMBL" id="MRX53740.1"/>
    </source>
</evidence>
<feature type="compositionally biased region" description="Basic and acidic residues" evidence="1">
    <location>
        <begin position="162"/>
        <end position="184"/>
    </location>
</feature>
<sequence length="297" mass="33774">MSELGNRLKQAREERKLSLDDLQAMTKIQKRYLIGIEEGNYGVMPGNFYVRAFIKQYAETVGLDPDRIFDEYKNEIPVVHSEETPELSRVKTHKELPKSASKALEILPRILIIVLVLLVAVVIWIFVQKDKPGGAKETEDQAQQISNGENEYDSIDNGEDAADSKEQEEKAAADEKAKEEKPEEEKPEEQASELAFKEKTARKAVYELKKAKEFKLEVTSKGQTWIEIRNASGKKFYSGMLKKDQTEAHDFTNETEAFIVIGNASAAEIKVNGQPVEYQIDPKKTVRQDMQIVYTKE</sequence>
<gene>
    <name evidence="4" type="ORF">GJU41_07120</name>
</gene>
<dbReference type="InterPro" id="IPR001387">
    <property type="entry name" value="Cro/C1-type_HTH"/>
</dbReference>
<dbReference type="Pfam" id="PF13464">
    <property type="entry name" value="RodZ_C"/>
    <property type="match status" value="1"/>
</dbReference>
<evidence type="ECO:0000259" key="3">
    <source>
        <dbReference type="PROSITE" id="PS50943"/>
    </source>
</evidence>
<comment type="caution">
    <text evidence="4">The sequence shown here is derived from an EMBL/GenBank/DDBJ whole genome shotgun (WGS) entry which is preliminary data.</text>
</comment>
<dbReference type="Gene3D" id="1.10.260.40">
    <property type="entry name" value="lambda repressor-like DNA-binding domains"/>
    <property type="match status" value="1"/>
</dbReference>
<feature type="transmembrane region" description="Helical" evidence="2">
    <location>
        <begin position="106"/>
        <end position="127"/>
    </location>
</feature>
<name>A0A6I2M6E5_9BACI</name>
<dbReference type="InterPro" id="IPR050400">
    <property type="entry name" value="Bact_Cytoskel_RodZ"/>
</dbReference>
<dbReference type="EMBL" id="WKKF01000001">
    <property type="protein sequence ID" value="MRX53740.1"/>
    <property type="molecule type" value="Genomic_DNA"/>
</dbReference>
<organism evidence="4 5">
    <name type="scientific">Metabacillus idriensis</name>
    <dbReference type="NCBI Taxonomy" id="324768"/>
    <lineage>
        <taxon>Bacteria</taxon>
        <taxon>Bacillati</taxon>
        <taxon>Bacillota</taxon>
        <taxon>Bacilli</taxon>
        <taxon>Bacillales</taxon>
        <taxon>Bacillaceae</taxon>
        <taxon>Metabacillus</taxon>
    </lineage>
</organism>
<reference evidence="4 5" key="1">
    <citation type="submission" date="2019-11" db="EMBL/GenBank/DDBJ databases">
        <title>Bacillus idriensis genome.</title>
        <authorList>
            <person name="Konopka E.N."/>
            <person name="Newman J.D."/>
        </authorList>
    </citation>
    <scope>NUCLEOTIDE SEQUENCE [LARGE SCALE GENOMIC DNA]</scope>
    <source>
        <strain evidence="4 5">DSM 19097</strain>
    </source>
</reference>
<feature type="compositionally biased region" description="Acidic residues" evidence="1">
    <location>
        <begin position="150"/>
        <end position="161"/>
    </location>
</feature>
<keyword evidence="2" id="KW-1133">Transmembrane helix</keyword>
<protein>
    <submittedName>
        <fullName evidence="4">DUF4115 domain-containing protein</fullName>
    </submittedName>
</protein>